<dbReference type="PRINTS" id="PR00950">
    <property type="entry name" value="TYPE3IMSPROT"/>
</dbReference>
<reference evidence="16 18" key="2">
    <citation type="submission" date="2019-02" db="EMBL/GenBank/DDBJ databases">
        <title>Genomic Encyclopedia of Type Strains, Phase IV (KMG-IV): sequencing the most valuable type-strain genomes for metagenomic binning, comparative biology and taxonomic classification.</title>
        <authorList>
            <person name="Goeker M."/>
        </authorList>
    </citation>
    <scope>NUCLEOTIDE SEQUENCE [LARGE SCALE GENOMIC DNA]</scope>
    <source>
        <strain evidence="16 18">DSM 16618</strain>
    </source>
</reference>
<dbReference type="GO" id="GO:0044780">
    <property type="term" value="P:bacterial-type flagellum assembly"/>
    <property type="evidence" value="ECO:0007669"/>
    <property type="project" value="InterPro"/>
</dbReference>
<evidence type="ECO:0000256" key="5">
    <source>
        <dbReference type="ARBA" id="ARBA00022475"/>
    </source>
</evidence>
<dbReference type="EMBL" id="SGWZ01000003">
    <property type="protein sequence ID" value="RZS69617.1"/>
    <property type="molecule type" value="Genomic_DNA"/>
</dbReference>
<dbReference type="GO" id="GO:0005886">
    <property type="term" value="C:plasma membrane"/>
    <property type="evidence" value="ECO:0007669"/>
    <property type="project" value="UniProtKB-SubCell"/>
</dbReference>
<evidence type="ECO:0000256" key="4">
    <source>
        <dbReference type="ARBA" id="ARBA00022448"/>
    </source>
</evidence>
<accession>A0A171KRC8</accession>
<comment type="subcellular location">
    <subcellularLocation>
        <location evidence="1">Cell membrane</location>
        <topology evidence="1">Multi-pass membrane protein</topology>
    </subcellularLocation>
</comment>
<keyword evidence="8 13" id="KW-0653">Protein transport</keyword>
<comment type="caution">
    <text evidence="15">The sequence shown here is derived from an EMBL/GenBank/DDBJ whole genome shotgun (WGS) entry which is preliminary data.</text>
</comment>
<dbReference type="InterPro" id="IPR006136">
    <property type="entry name" value="FlhB"/>
</dbReference>
<dbReference type="FunFam" id="3.40.1690.10:FF:000001">
    <property type="entry name" value="Flagellar biosynthetic protein FlhB"/>
    <property type="match status" value="1"/>
</dbReference>
<feature type="region of interest" description="Disordered" evidence="14">
    <location>
        <begin position="364"/>
        <end position="383"/>
    </location>
</feature>
<evidence type="ECO:0000256" key="7">
    <source>
        <dbReference type="ARBA" id="ARBA00022795"/>
    </source>
</evidence>
<dbReference type="AlphaFoldDB" id="A0A171KRC8"/>
<evidence type="ECO:0000256" key="2">
    <source>
        <dbReference type="ARBA" id="ARBA00010690"/>
    </source>
</evidence>
<evidence type="ECO:0000256" key="11">
    <source>
        <dbReference type="ARBA" id="ARBA00023225"/>
    </source>
</evidence>
<feature type="transmembrane region" description="Helical" evidence="13">
    <location>
        <begin position="36"/>
        <end position="54"/>
    </location>
</feature>
<reference evidence="15 17" key="1">
    <citation type="submission" date="2015-04" db="EMBL/GenBank/DDBJ databases">
        <title>Genome sequence of Kerstersia gyiorum CG1.</title>
        <authorList>
            <person name="Greninger A.L."/>
            <person name="Kozyreva V."/>
            <person name="Chaturvedi V."/>
        </authorList>
    </citation>
    <scope>NUCLEOTIDE SEQUENCE [LARGE SCALE GENOMIC DNA]</scope>
    <source>
        <strain evidence="15 17">CG1</strain>
    </source>
</reference>
<dbReference type="RefSeq" id="WP_068371913.1">
    <property type="nucleotide sequence ID" value="NZ_CBCSEB010000011.1"/>
</dbReference>
<proteinExistence type="inferred from homology"/>
<comment type="function">
    <text evidence="12 13">Required for formation of the rod structure in the basal body of the flagellar apparatus. Together with FliI and FliH, may constitute the export apparatus of flagellin.</text>
</comment>
<dbReference type="Pfam" id="PF01312">
    <property type="entry name" value="Bac_export_2"/>
    <property type="match status" value="1"/>
</dbReference>
<evidence type="ECO:0000256" key="3">
    <source>
        <dbReference type="ARBA" id="ARBA00021622"/>
    </source>
</evidence>
<dbReference type="EMBL" id="LBNE01000007">
    <property type="protein sequence ID" value="KKO71445.1"/>
    <property type="molecule type" value="Genomic_DNA"/>
</dbReference>
<feature type="compositionally biased region" description="Basic and acidic residues" evidence="14">
    <location>
        <begin position="7"/>
        <end position="25"/>
    </location>
</feature>
<keyword evidence="7 13" id="KW-1005">Bacterial flagellum biogenesis</keyword>
<comment type="similarity">
    <text evidence="2 13">Belongs to the type III secretion exporter family.</text>
</comment>
<gene>
    <name evidence="13" type="primary">flhB</name>
    <name evidence="15" type="ORF">AAV32_11405</name>
    <name evidence="16" type="ORF">EV679_2221</name>
</gene>
<feature type="transmembrane region" description="Helical" evidence="13">
    <location>
        <begin position="137"/>
        <end position="165"/>
    </location>
</feature>
<evidence type="ECO:0000256" key="10">
    <source>
        <dbReference type="ARBA" id="ARBA00023136"/>
    </source>
</evidence>
<dbReference type="GO" id="GO:0009306">
    <property type="term" value="P:protein secretion"/>
    <property type="evidence" value="ECO:0007669"/>
    <property type="project" value="InterPro"/>
</dbReference>
<keyword evidence="15" id="KW-0969">Cilium</keyword>
<evidence type="ECO:0000256" key="12">
    <source>
        <dbReference type="ARBA" id="ARBA00025078"/>
    </source>
</evidence>
<evidence type="ECO:0000256" key="1">
    <source>
        <dbReference type="ARBA" id="ARBA00004651"/>
    </source>
</evidence>
<dbReference type="PATRIC" id="fig|206506.3.peg.2431"/>
<dbReference type="NCBIfam" id="TIGR00328">
    <property type="entry name" value="flhB"/>
    <property type="match status" value="1"/>
</dbReference>
<dbReference type="PANTHER" id="PTHR30531">
    <property type="entry name" value="FLAGELLAR BIOSYNTHETIC PROTEIN FLHB"/>
    <property type="match status" value="1"/>
</dbReference>
<sequence>MADDSDLEKTEAASPRRLEQAREEGQVARSRELSTFLILAGGMAGLWLSATLLYEKIGGMLRQSLGFSRTVAMDTTQMLAQSAASSWEVLQGLLPLFAVLLVAALAGSVLLGGLLLSSKSLAPKLERLNALKGVKRMFSMQALIELVKAFAKSLLVGGVAAWAIWTRRDTILALLNAPTAAALAEALGTVARICTTIIAALLFIVLLDVPWQIFSHLKKLRMSRQDVRQEHKESEGDPHVKGRLRQQQRNMARRRMMANVPQADVVVTNPTHYAVALRYEEGRGGAPKVVAKGSGLVAARIRALAQEHGVPLLQAPPLARALHHHVELEQEIPVELYAVVAEVLAWVFRLRAWKESGLGLEPAAPDGLAVPAGLDPDGKESAA</sequence>
<feature type="transmembrane region" description="Helical" evidence="13">
    <location>
        <begin position="93"/>
        <end position="116"/>
    </location>
</feature>
<evidence type="ECO:0000256" key="9">
    <source>
        <dbReference type="ARBA" id="ARBA00022989"/>
    </source>
</evidence>
<keyword evidence="5 13" id="KW-1003">Cell membrane</keyword>
<keyword evidence="11 13" id="KW-1006">Bacterial flagellum protein export</keyword>
<evidence type="ECO:0000256" key="6">
    <source>
        <dbReference type="ARBA" id="ARBA00022692"/>
    </source>
</evidence>
<evidence type="ECO:0000313" key="18">
    <source>
        <dbReference type="Proteomes" id="UP000292039"/>
    </source>
</evidence>
<dbReference type="STRING" id="206506.AAV32_11405"/>
<dbReference type="InterPro" id="IPR029025">
    <property type="entry name" value="T3SS_substrate_exporter_C"/>
</dbReference>
<evidence type="ECO:0000313" key="15">
    <source>
        <dbReference type="EMBL" id="KKO71445.1"/>
    </source>
</evidence>
<keyword evidence="4 13" id="KW-0813">Transport</keyword>
<evidence type="ECO:0000256" key="14">
    <source>
        <dbReference type="SAM" id="MobiDB-lite"/>
    </source>
</evidence>
<feature type="transmembrane region" description="Helical" evidence="13">
    <location>
        <begin position="190"/>
        <end position="214"/>
    </location>
</feature>
<keyword evidence="15" id="KW-0282">Flagellum</keyword>
<dbReference type="InterPro" id="IPR006135">
    <property type="entry name" value="T3SS_substrate_exporter"/>
</dbReference>
<dbReference type="Proteomes" id="UP000078084">
    <property type="component" value="Unassembled WGS sequence"/>
</dbReference>
<dbReference type="Gene3D" id="6.10.250.2080">
    <property type="match status" value="1"/>
</dbReference>
<keyword evidence="17" id="KW-1185">Reference proteome</keyword>
<dbReference type="Gene3D" id="3.40.1690.10">
    <property type="entry name" value="secretion proteins EscU"/>
    <property type="match status" value="1"/>
</dbReference>
<dbReference type="PANTHER" id="PTHR30531:SF12">
    <property type="entry name" value="FLAGELLAR BIOSYNTHETIC PROTEIN FLHB"/>
    <property type="match status" value="1"/>
</dbReference>
<evidence type="ECO:0000313" key="16">
    <source>
        <dbReference type="EMBL" id="RZS69617.1"/>
    </source>
</evidence>
<dbReference type="SUPFAM" id="SSF160544">
    <property type="entry name" value="EscU C-terminal domain-like"/>
    <property type="match status" value="1"/>
</dbReference>
<dbReference type="Proteomes" id="UP000292039">
    <property type="component" value="Unassembled WGS sequence"/>
</dbReference>
<protein>
    <recommendedName>
        <fullName evidence="3 13">Flagellar biosynthetic protein FlhB</fullName>
    </recommendedName>
</protein>
<keyword evidence="10 13" id="KW-0472">Membrane</keyword>
<dbReference type="OrthoDB" id="9807950at2"/>
<keyword evidence="6 13" id="KW-0812">Transmembrane</keyword>
<evidence type="ECO:0000256" key="13">
    <source>
        <dbReference type="RuleBase" id="RU364091"/>
    </source>
</evidence>
<feature type="region of interest" description="Disordered" evidence="14">
    <location>
        <begin position="1"/>
        <end position="25"/>
    </location>
</feature>
<evidence type="ECO:0000313" key="17">
    <source>
        <dbReference type="Proteomes" id="UP000078084"/>
    </source>
</evidence>
<keyword evidence="9 13" id="KW-1133">Transmembrane helix</keyword>
<keyword evidence="15" id="KW-0966">Cell projection</keyword>
<evidence type="ECO:0000256" key="8">
    <source>
        <dbReference type="ARBA" id="ARBA00022927"/>
    </source>
</evidence>
<organism evidence="15 17">
    <name type="scientific">Kerstersia gyiorum</name>
    <dbReference type="NCBI Taxonomy" id="206506"/>
    <lineage>
        <taxon>Bacteria</taxon>
        <taxon>Pseudomonadati</taxon>
        <taxon>Pseudomonadota</taxon>
        <taxon>Betaproteobacteria</taxon>
        <taxon>Burkholderiales</taxon>
        <taxon>Alcaligenaceae</taxon>
        <taxon>Kerstersia</taxon>
    </lineage>
</organism>
<name>A0A171KRC8_9BURK</name>